<feature type="domain" description="Beta-lactamase-related" evidence="2">
    <location>
        <begin position="80"/>
        <end position="352"/>
    </location>
</feature>
<comment type="caution">
    <text evidence="3">The sequence shown here is derived from an EMBL/GenBank/DDBJ whole genome shotgun (WGS) entry which is preliminary data.</text>
</comment>
<organism evidence="3 4">
    <name type="scientific">Egicoccus halophilus</name>
    <dbReference type="NCBI Taxonomy" id="1670830"/>
    <lineage>
        <taxon>Bacteria</taxon>
        <taxon>Bacillati</taxon>
        <taxon>Actinomycetota</taxon>
        <taxon>Nitriliruptoria</taxon>
        <taxon>Egicoccales</taxon>
        <taxon>Egicoccaceae</taxon>
        <taxon>Egicoccus</taxon>
    </lineage>
</organism>
<sequence>MALALVVALATTYAGAWATTDRYGASRAIAWLEADTGDLHRFPARVVPAGDTPRALPPGPALDLAEAWGVDDPSAVLAATSTAALLVVHDGRLRVETYLGDTGPDTQRTSFSSVKSVVSTLVGLAVADGAITSLDQPVTDHVPELLERDPRFARITVRHLLTMSSGLRYEERGTPFSDDARTYYGTDLRAVALDAQVTGPPGERFLYNNYNLLLEGLVLERATGQRVSDLLAERLWQPMGAEADAGLSLDSTRSGFEKMESGLNAVPRDYARFGLLFAADGRVGDRQVLPEGWVARAMSRGADTGPNPAYGLHWWTGTFDGAPLPDGHAMAVGNFGQYVYVAPELDLVVVRLGDAYGDGAWPERFVRLAEHVAAGG</sequence>
<reference evidence="3" key="2">
    <citation type="submission" date="2020-09" db="EMBL/GenBank/DDBJ databases">
        <authorList>
            <person name="Sun Q."/>
            <person name="Zhou Y."/>
        </authorList>
    </citation>
    <scope>NUCLEOTIDE SEQUENCE</scope>
    <source>
        <strain evidence="3">CGMCC 1.14988</strain>
    </source>
</reference>
<dbReference type="SUPFAM" id="SSF56601">
    <property type="entry name" value="beta-lactamase/transpeptidase-like"/>
    <property type="match status" value="1"/>
</dbReference>
<dbReference type="Gene3D" id="3.40.710.10">
    <property type="entry name" value="DD-peptidase/beta-lactamase superfamily"/>
    <property type="match status" value="1"/>
</dbReference>
<protein>
    <recommendedName>
        <fullName evidence="2">Beta-lactamase-related domain-containing protein</fullName>
    </recommendedName>
</protein>
<feature type="signal peptide" evidence="1">
    <location>
        <begin position="1"/>
        <end position="18"/>
    </location>
</feature>
<dbReference type="Pfam" id="PF00144">
    <property type="entry name" value="Beta-lactamase"/>
    <property type="match status" value="1"/>
</dbReference>
<reference evidence="3" key="1">
    <citation type="journal article" date="2014" name="Int. J. Syst. Evol. Microbiol.">
        <title>Complete genome sequence of Corynebacterium casei LMG S-19264T (=DSM 44701T), isolated from a smear-ripened cheese.</title>
        <authorList>
            <consortium name="US DOE Joint Genome Institute (JGI-PGF)"/>
            <person name="Walter F."/>
            <person name="Albersmeier A."/>
            <person name="Kalinowski J."/>
            <person name="Ruckert C."/>
        </authorList>
    </citation>
    <scope>NUCLEOTIDE SEQUENCE</scope>
    <source>
        <strain evidence="3">CGMCC 1.14988</strain>
    </source>
</reference>
<keyword evidence="1" id="KW-0732">Signal</keyword>
<dbReference type="InterPro" id="IPR050789">
    <property type="entry name" value="Diverse_Enzym_Activities"/>
</dbReference>
<dbReference type="InterPro" id="IPR012338">
    <property type="entry name" value="Beta-lactam/transpept-like"/>
</dbReference>
<feature type="chain" id="PRO_5038821054" description="Beta-lactamase-related domain-containing protein" evidence="1">
    <location>
        <begin position="19"/>
        <end position="376"/>
    </location>
</feature>
<dbReference type="RefSeq" id="WP_165404083.1">
    <property type="nucleotide sequence ID" value="NZ_BMHA01000012.1"/>
</dbReference>
<accession>A0A8J3AAC3</accession>
<evidence type="ECO:0000313" key="4">
    <source>
        <dbReference type="Proteomes" id="UP000650511"/>
    </source>
</evidence>
<dbReference type="EMBL" id="BMHA01000012">
    <property type="protein sequence ID" value="GGI08608.1"/>
    <property type="molecule type" value="Genomic_DNA"/>
</dbReference>
<dbReference type="Proteomes" id="UP000650511">
    <property type="component" value="Unassembled WGS sequence"/>
</dbReference>
<dbReference type="InterPro" id="IPR001466">
    <property type="entry name" value="Beta-lactam-related"/>
</dbReference>
<name>A0A8J3AAC3_9ACTN</name>
<proteinExistence type="predicted"/>
<dbReference type="AlphaFoldDB" id="A0A8J3AAC3"/>
<dbReference type="PANTHER" id="PTHR43283:SF7">
    <property type="entry name" value="BETA-LACTAMASE-RELATED DOMAIN-CONTAINING PROTEIN"/>
    <property type="match status" value="1"/>
</dbReference>
<evidence type="ECO:0000259" key="2">
    <source>
        <dbReference type="Pfam" id="PF00144"/>
    </source>
</evidence>
<gene>
    <name evidence="3" type="ORF">GCM10011354_29930</name>
</gene>
<keyword evidence="4" id="KW-1185">Reference proteome</keyword>
<evidence type="ECO:0000256" key="1">
    <source>
        <dbReference type="SAM" id="SignalP"/>
    </source>
</evidence>
<evidence type="ECO:0000313" key="3">
    <source>
        <dbReference type="EMBL" id="GGI08608.1"/>
    </source>
</evidence>
<dbReference type="PANTHER" id="PTHR43283">
    <property type="entry name" value="BETA-LACTAMASE-RELATED"/>
    <property type="match status" value="1"/>
</dbReference>